<reference evidence="2 3" key="1">
    <citation type="submission" date="2018-08" db="EMBL/GenBank/DDBJ databases">
        <title>Salinimonas sediminis sp. nov., a piezophilic bacterium isolated from a deep-sea sediment sample from the New Britain Trench.</title>
        <authorList>
            <person name="Cao J."/>
        </authorList>
    </citation>
    <scope>NUCLEOTIDE SEQUENCE [LARGE SCALE GENOMIC DNA]</scope>
    <source>
        <strain evidence="2 3">N102</strain>
    </source>
</reference>
<dbReference type="EMBL" id="CP031769">
    <property type="protein sequence ID" value="AXR07352.1"/>
    <property type="molecule type" value="Genomic_DNA"/>
</dbReference>
<keyword evidence="1" id="KW-1133">Transmembrane helix</keyword>
<name>A0A346NP95_9ALTE</name>
<dbReference type="KEGG" id="salm:D0Y50_13945"/>
<accession>A0A346NP95</accession>
<organism evidence="2 3">
    <name type="scientific">Salinimonas sediminis</name>
    <dbReference type="NCBI Taxonomy" id="2303538"/>
    <lineage>
        <taxon>Bacteria</taxon>
        <taxon>Pseudomonadati</taxon>
        <taxon>Pseudomonadota</taxon>
        <taxon>Gammaproteobacteria</taxon>
        <taxon>Alteromonadales</taxon>
        <taxon>Alteromonadaceae</taxon>
        <taxon>Alteromonas/Salinimonas group</taxon>
        <taxon>Salinimonas</taxon>
    </lineage>
</organism>
<evidence type="ECO:0000313" key="2">
    <source>
        <dbReference type="EMBL" id="AXR07352.1"/>
    </source>
</evidence>
<dbReference type="Proteomes" id="UP000262073">
    <property type="component" value="Chromosome"/>
</dbReference>
<keyword evidence="3" id="KW-1185">Reference proteome</keyword>
<proteinExistence type="predicted"/>
<evidence type="ECO:0000313" key="3">
    <source>
        <dbReference type="Proteomes" id="UP000262073"/>
    </source>
</evidence>
<feature type="transmembrane region" description="Helical" evidence="1">
    <location>
        <begin position="6"/>
        <end position="25"/>
    </location>
</feature>
<sequence length="122" mass="13205">MELRFSFTSGYFGQFFALAAFVGFIPAGRKVYLAFAALAAATQGEHVVPLGNPRTPLPCDNIPLPAQMPVTDHDGASLPRPGLTRVPSLVCPAFFLTGLGNPTTRGHKWMDLLFSFTSGFFR</sequence>
<keyword evidence="1" id="KW-0472">Membrane</keyword>
<gene>
    <name evidence="2" type="ORF">D0Y50_13945</name>
</gene>
<protein>
    <submittedName>
        <fullName evidence="2">Uncharacterized protein</fullName>
    </submittedName>
</protein>
<dbReference type="AlphaFoldDB" id="A0A346NP95"/>
<keyword evidence="1" id="KW-0812">Transmembrane</keyword>
<evidence type="ECO:0000256" key="1">
    <source>
        <dbReference type="SAM" id="Phobius"/>
    </source>
</evidence>